<dbReference type="AlphaFoldDB" id="A0A0F7DCC6"/>
<evidence type="ECO:0000259" key="2">
    <source>
        <dbReference type="Pfam" id="PF24034"/>
    </source>
</evidence>
<organism evidence="3 4">
    <name type="scientific">Geoglobus ahangari</name>
    <dbReference type="NCBI Taxonomy" id="113653"/>
    <lineage>
        <taxon>Archaea</taxon>
        <taxon>Methanobacteriati</taxon>
        <taxon>Methanobacteriota</taxon>
        <taxon>Archaeoglobi</taxon>
        <taxon>Archaeoglobales</taxon>
        <taxon>Archaeoglobaceae</taxon>
        <taxon>Geoglobus</taxon>
    </lineage>
</organism>
<name>A0A0F7DCC6_9EURY</name>
<evidence type="ECO:0000313" key="4">
    <source>
        <dbReference type="Proteomes" id="UP000034723"/>
    </source>
</evidence>
<keyword evidence="1" id="KW-0812">Transmembrane</keyword>
<keyword evidence="1" id="KW-1133">Transmembrane helix</keyword>
<dbReference type="InterPro" id="IPR036390">
    <property type="entry name" value="WH_DNA-bd_sf"/>
</dbReference>
<dbReference type="KEGG" id="gah:GAH_00032"/>
<feature type="domain" description="DUF7343" evidence="2">
    <location>
        <begin position="162"/>
        <end position="220"/>
    </location>
</feature>
<feature type="transmembrane region" description="Helical" evidence="1">
    <location>
        <begin position="126"/>
        <end position="147"/>
    </location>
</feature>
<dbReference type="InterPro" id="IPR008969">
    <property type="entry name" value="CarboxyPept-like_regulatory"/>
</dbReference>
<keyword evidence="4" id="KW-1185">Reference proteome</keyword>
<dbReference type="STRING" id="113653.GAH_00032"/>
<dbReference type="Pfam" id="PF24034">
    <property type="entry name" value="DUF7343"/>
    <property type="match status" value="1"/>
</dbReference>
<accession>A0A0F7DCC6</accession>
<evidence type="ECO:0000313" key="3">
    <source>
        <dbReference type="EMBL" id="AKG92606.1"/>
    </source>
</evidence>
<proteinExistence type="predicted"/>
<dbReference type="InterPro" id="IPR055767">
    <property type="entry name" value="DUF7343"/>
</dbReference>
<dbReference type="SUPFAM" id="SSF46785">
    <property type="entry name" value="Winged helix' DNA-binding domain"/>
    <property type="match status" value="1"/>
</dbReference>
<dbReference type="EMBL" id="CP011267">
    <property type="protein sequence ID" value="AKG92606.1"/>
    <property type="molecule type" value="Genomic_DNA"/>
</dbReference>
<dbReference type="HOGENOM" id="CLU_062160_0_0_2"/>
<gene>
    <name evidence="3" type="ORF">GAH_00032</name>
</gene>
<dbReference type="Proteomes" id="UP000034723">
    <property type="component" value="Chromosome"/>
</dbReference>
<dbReference type="Gene3D" id="2.60.40.1120">
    <property type="entry name" value="Carboxypeptidase-like, regulatory domain"/>
    <property type="match status" value="1"/>
</dbReference>
<dbReference type="InterPro" id="IPR036388">
    <property type="entry name" value="WH-like_DNA-bd_sf"/>
</dbReference>
<dbReference type="OrthoDB" id="147932at2157"/>
<evidence type="ECO:0000256" key="1">
    <source>
        <dbReference type="SAM" id="Phobius"/>
    </source>
</evidence>
<protein>
    <submittedName>
        <fullName evidence="3">Putative membrane-associated protein/domain</fullName>
    </submittedName>
</protein>
<dbReference type="GeneID" id="24802622"/>
<dbReference type="InParanoid" id="A0A0F7DCC6"/>
<dbReference type="Gene3D" id="1.10.10.10">
    <property type="entry name" value="Winged helix-like DNA-binding domain superfamily/Winged helix DNA-binding domain"/>
    <property type="match status" value="1"/>
</dbReference>
<sequence length="222" mass="24920">MQKFLPALVLAILLSSPVSAAIIEGKVYSWETFEPLKNCIVTINTTPVQRYVAVNGSYMFEVEPGVYLLEAYYYGDITLYANETVRITENGTYRIDLLAQPVIEELNVSAPEISFELGNGKRESSWPVVPVFIALTVVIAASGYLIIRKRGEKSDDEEALPEDLEELLAIIRRSGGRITQKELKQLTGYSDAKISLMLTDLERRGKIERVKKGRGKIIFLKE</sequence>
<reference evidence="3 4" key="1">
    <citation type="submission" date="2015-04" db="EMBL/GenBank/DDBJ databases">
        <title>The complete genome sequence of the hyperthermophilic, obligate iron-reducing archaeon Geoglobus ahangari strain 234T.</title>
        <authorList>
            <person name="Manzella M.P."/>
            <person name="Holmes D.E."/>
            <person name="Rocheleau J.M."/>
            <person name="Chung A."/>
            <person name="Reguera G."/>
            <person name="Kashefi K."/>
        </authorList>
    </citation>
    <scope>NUCLEOTIDE SEQUENCE [LARGE SCALE GENOMIC DNA]</scope>
    <source>
        <strain evidence="3 4">234</strain>
    </source>
</reference>
<keyword evidence="1" id="KW-0472">Membrane</keyword>
<dbReference type="SUPFAM" id="SSF49464">
    <property type="entry name" value="Carboxypeptidase regulatory domain-like"/>
    <property type="match status" value="1"/>
</dbReference>
<dbReference type="RefSeq" id="WP_048094140.1">
    <property type="nucleotide sequence ID" value="NZ_CP011267.1"/>
</dbReference>